<evidence type="ECO:0000313" key="2">
    <source>
        <dbReference type="Proteomes" id="UP000798662"/>
    </source>
</evidence>
<protein>
    <submittedName>
        <fullName evidence="1">Uncharacterized protein</fullName>
    </submittedName>
</protein>
<gene>
    <name evidence="1" type="ORF">I4F81_006466</name>
</gene>
<keyword evidence="2" id="KW-1185">Reference proteome</keyword>
<evidence type="ECO:0000313" key="1">
    <source>
        <dbReference type="EMBL" id="KAK1863913.1"/>
    </source>
</evidence>
<name>A0ACC3C2B2_PYRYE</name>
<proteinExistence type="predicted"/>
<sequence length="321" mass="34062">MACPPLTRPSRLLSRLAMAVVAAAVAASTPSLPGVAAQGAAPRVGFTRASGAFVGRDTGNAGGGRIINGRDVTENDRTLGAGFYTRLMYRSQGSVFFYCGGALIRPNKILTAAHCIDGYDVTTAADFVRVGGIQMSSGFELGISAAVIHPDYNRDTLDNDLAVLTLRNPPSYGVMKRAGVRLAYTNGSGRRPVTGDTAYIPGHGDTSGTRPNTVSQTLQLATAPINDWAACTAYLERVGFTVGASPRTSLCASMADRQATCFGDSGGPLFTRFTNRRGDTAYRVVGVVSHGYPNGPNQCPSRFPDYYARTSWGFRWIRAQL</sequence>
<dbReference type="EMBL" id="CM020619">
    <property type="protein sequence ID" value="KAK1863913.1"/>
    <property type="molecule type" value="Genomic_DNA"/>
</dbReference>
<reference evidence="1" key="1">
    <citation type="submission" date="2019-11" db="EMBL/GenBank/DDBJ databases">
        <title>Nori genome reveals adaptations in red seaweeds to the harsh intertidal environment.</title>
        <authorList>
            <person name="Wang D."/>
            <person name="Mao Y."/>
        </authorList>
    </citation>
    <scope>NUCLEOTIDE SEQUENCE</scope>
    <source>
        <tissue evidence="1">Gametophyte</tissue>
    </source>
</reference>
<comment type="caution">
    <text evidence="1">The sequence shown here is derived from an EMBL/GenBank/DDBJ whole genome shotgun (WGS) entry which is preliminary data.</text>
</comment>
<dbReference type="Proteomes" id="UP000798662">
    <property type="component" value="Chromosome 2"/>
</dbReference>
<accession>A0ACC3C2B2</accession>
<organism evidence="1 2">
    <name type="scientific">Pyropia yezoensis</name>
    <name type="common">Susabi-nori</name>
    <name type="synonym">Porphyra yezoensis</name>
    <dbReference type="NCBI Taxonomy" id="2788"/>
    <lineage>
        <taxon>Eukaryota</taxon>
        <taxon>Rhodophyta</taxon>
        <taxon>Bangiophyceae</taxon>
        <taxon>Bangiales</taxon>
        <taxon>Bangiaceae</taxon>
        <taxon>Pyropia</taxon>
    </lineage>
</organism>